<organism evidence="1 2">
    <name type="scientific">Aspergillus pseudoustus</name>
    <dbReference type="NCBI Taxonomy" id="1810923"/>
    <lineage>
        <taxon>Eukaryota</taxon>
        <taxon>Fungi</taxon>
        <taxon>Dikarya</taxon>
        <taxon>Ascomycota</taxon>
        <taxon>Pezizomycotina</taxon>
        <taxon>Eurotiomycetes</taxon>
        <taxon>Eurotiomycetidae</taxon>
        <taxon>Eurotiales</taxon>
        <taxon>Aspergillaceae</taxon>
        <taxon>Aspergillus</taxon>
        <taxon>Aspergillus subgen. Nidulantes</taxon>
    </lineage>
</organism>
<dbReference type="Proteomes" id="UP001610446">
    <property type="component" value="Unassembled WGS sequence"/>
</dbReference>
<proteinExistence type="predicted"/>
<accession>A0ABR4KW49</accession>
<dbReference type="InterPro" id="IPR036661">
    <property type="entry name" value="Luciferase-like_sf"/>
</dbReference>
<protein>
    <recommendedName>
        <fullName evidence="3">Methyltransferase type 11 domain-containing protein</fullName>
    </recommendedName>
</protein>
<gene>
    <name evidence="1" type="ORF">BJY01DRAFT_242833</name>
</gene>
<sequence length="144" mass="16355">MDSKVNQVCRLTGFHVHENLDVDYDIEYTEVDRDSTAKYARERSILKAVLTLFDSFSRTEYRRWLRQATQSLRVKLPIQRYSVIVPVGTSPDRIAFGECSVDLILCANYSIEDRQSAFRALKDAAVGSGRSPNYLAIVTGWAVT</sequence>
<dbReference type="SUPFAM" id="SSF51679">
    <property type="entry name" value="Bacterial luciferase-like"/>
    <property type="match status" value="1"/>
</dbReference>
<evidence type="ECO:0000313" key="2">
    <source>
        <dbReference type="Proteomes" id="UP001610446"/>
    </source>
</evidence>
<keyword evidence="2" id="KW-1185">Reference proteome</keyword>
<reference evidence="1 2" key="1">
    <citation type="submission" date="2024-07" db="EMBL/GenBank/DDBJ databases">
        <title>Section-level genome sequencing and comparative genomics of Aspergillus sections Usti and Cavernicolus.</title>
        <authorList>
            <consortium name="Lawrence Berkeley National Laboratory"/>
            <person name="Nybo J.L."/>
            <person name="Vesth T.C."/>
            <person name="Theobald S."/>
            <person name="Frisvad J.C."/>
            <person name="Larsen T.O."/>
            <person name="Kjaerboelling I."/>
            <person name="Rothschild-Mancinelli K."/>
            <person name="Lyhne E.K."/>
            <person name="Kogle M.E."/>
            <person name="Barry K."/>
            <person name="Clum A."/>
            <person name="Na H."/>
            <person name="Ledsgaard L."/>
            <person name="Lin J."/>
            <person name="Lipzen A."/>
            <person name="Kuo A."/>
            <person name="Riley R."/>
            <person name="Mondo S."/>
            <person name="Labutti K."/>
            <person name="Haridas S."/>
            <person name="Pangalinan J."/>
            <person name="Salamov A.A."/>
            <person name="Simmons B.A."/>
            <person name="Magnuson J.K."/>
            <person name="Chen J."/>
            <person name="Drula E."/>
            <person name="Henrissat B."/>
            <person name="Wiebenga A."/>
            <person name="Lubbers R.J."/>
            <person name="Gomes A.C."/>
            <person name="Makela M.R."/>
            <person name="Stajich J."/>
            <person name="Grigoriev I.V."/>
            <person name="Mortensen U.H."/>
            <person name="De Vries R.P."/>
            <person name="Baker S.E."/>
            <person name="Andersen M.R."/>
        </authorList>
    </citation>
    <scope>NUCLEOTIDE SEQUENCE [LARGE SCALE GENOMIC DNA]</scope>
    <source>
        <strain evidence="1 2">CBS 123904</strain>
    </source>
</reference>
<dbReference type="EMBL" id="JBFXLU010000007">
    <property type="protein sequence ID" value="KAL2856495.1"/>
    <property type="molecule type" value="Genomic_DNA"/>
</dbReference>
<comment type="caution">
    <text evidence="1">The sequence shown here is derived from an EMBL/GenBank/DDBJ whole genome shotgun (WGS) entry which is preliminary data.</text>
</comment>
<evidence type="ECO:0000313" key="1">
    <source>
        <dbReference type="EMBL" id="KAL2856495.1"/>
    </source>
</evidence>
<name>A0ABR4KW49_9EURO</name>
<evidence type="ECO:0008006" key="3">
    <source>
        <dbReference type="Google" id="ProtNLM"/>
    </source>
</evidence>